<sequence length="127" mass="13588">MPEAERSRPSEEANAEAAETERGRMIDLSAVDVSMALCLSEDCAPTTFSNERVPPSAGAFGRRSRTQVAHRKVAVSSSQLYRATPGYSVRNTSFAGSEMLGEGSGSNALRCWTDAPAQSPDETFGRV</sequence>
<gene>
    <name evidence="2" type="ORF">An02g00690</name>
</gene>
<feature type="compositionally biased region" description="Basic and acidic residues" evidence="1">
    <location>
        <begin position="1"/>
        <end position="11"/>
    </location>
</feature>
<proteinExistence type="predicted"/>
<feature type="region of interest" description="Disordered" evidence="1">
    <location>
        <begin position="1"/>
        <end position="23"/>
    </location>
</feature>
<reference evidence="2" key="1">
    <citation type="submission" date="2025-02" db="EMBL/GenBank/DDBJ databases">
        <authorList>
            <consortium name="NCBI Genome Project"/>
        </authorList>
    </citation>
    <scope>NUCLEOTIDE SEQUENCE</scope>
</reference>
<dbReference type="AlphaFoldDB" id="A0AAJ8E3S8"/>
<evidence type="ECO:0000313" key="2">
    <source>
        <dbReference type="RefSeq" id="XP_059605962.1"/>
    </source>
</evidence>
<protein>
    <submittedName>
        <fullName evidence="2">Uncharacterized protein</fullName>
    </submittedName>
</protein>
<evidence type="ECO:0000256" key="1">
    <source>
        <dbReference type="SAM" id="MobiDB-lite"/>
    </source>
</evidence>
<organism evidence="2">
    <name type="scientific">Aspergillus niger</name>
    <dbReference type="NCBI Taxonomy" id="5061"/>
    <lineage>
        <taxon>Eukaryota</taxon>
        <taxon>Fungi</taxon>
        <taxon>Dikarya</taxon>
        <taxon>Ascomycota</taxon>
        <taxon>Pezizomycotina</taxon>
        <taxon>Eurotiomycetes</taxon>
        <taxon>Eurotiomycetidae</taxon>
        <taxon>Eurotiales</taxon>
        <taxon>Aspergillaceae</taxon>
        <taxon>Aspergillus</taxon>
        <taxon>Aspergillus subgen. Circumdati</taxon>
    </lineage>
</organism>
<dbReference type="GeneID" id="84590194"/>
<accession>A0AAJ8E3S8</accession>
<dbReference type="KEGG" id="ang:An02g00690"/>
<name>A0AAJ8E3S8_ASPNG</name>
<dbReference type="VEuPathDB" id="FungiDB:An02g00690"/>
<reference evidence="2" key="2">
    <citation type="submission" date="2025-08" db="UniProtKB">
        <authorList>
            <consortium name="RefSeq"/>
        </authorList>
    </citation>
    <scope>IDENTIFICATION</scope>
</reference>
<dbReference type="RefSeq" id="XP_059605962.1">
    <property type="nucleotide sequence ID" value="XM_059746017.1"/>
</dbReference>